<feature type="compositionally biased region" description="Low complexity" evidence="6">
    <location>
        <begin position="1429"/>
        <end position="1440"/>
    </location>
</feature>
<feature type="region of interest" description="Disordered" evidence="6">
    <location>
        <begin position="881"/>
        <end position="901"/>
    </location>
</feature>
<dbReference type="InParanoid" id="D3BV62"/>
<dbReference type="PANTHER" id="PTHR13119">
    <property type="entry name" value="ZINC FINGER CCCH DOMAIN-CONTAINING PROTEI"/>
    <property type="match status" value="1"/>
</dbReference>
<feature type="region of interest" description="Disordered" evidence="6">
    <location>
        <begin position="952"/>
        <end position="1094"/>
    </location>
</feature>
<feature type="compositionally biased region" description="Polar residues" evidence="6">
    <location>
        <begin position="1049"/>
        <end position="1060"/>
    </location>
</feature>
<dbReference type="GO" id="GO:0008270">
    <property type="term" value="F:zinc ion binding"/>
    <property type="evidence" value="ECO:0007669"/>
    <property type="project" value="UniProtKB-KW"/>
</dbReference>
<feature type="region of interest" description="Disordered" evidence="6">
    <location>
        <begin position="716"/>
        <end position="743"/>
    </location>
</feature>
<evidence type="ECO:0000313" key="8">
    <source>
        <dbReference type="EMBL" id="EFA74704.1"/>
    </source>
</evidence>
<feature type="compositionally biased region" description="Acidic residues" evidence="6">
    <location>
        <begin position="975"/>
        <end position="1014"/>
    </location>
</feature>
<feature type="compositionally biased region" description="Basic and acidic residues" evidence="6">
    <location>
        <begin position="1062"/>
        <end position="1072"/>
    </location>
</feature>
<dbReference type="InterPro" id="IPR016024">
    <property type="entry name" value="ARM-type_fold"/>
</dbReference>
<dbReference type="GO" id="GO:0003723">
    <property type="term" value="F:RNA binding"/>
    <property type="evidence" value="ECO:0007669"/>
    <property type="project" value="InterPro"/>
</dbReference>
<feature type="zinc finger region" description="C3H1-type" evidence="5">
    <location>
        <begin position="1155"/>
        <end position="1182"/>
    </location>
</feature>
<dbReference type="FunCoup" id="D3BV62">
    <property type="interactions" value="503"/>
</dbReference>
<feature type="region of interest" description="Disordered" evidence="6">
    <location>
        <begin position="1245"/>
        <end position="1302"/>
    </location>
</feature>
<keyword evidence="3 5" id="KW-0863">Zinc-finger</keyword>
<feature type="compositionally biased region" description="Low complexity" evidence="6">
    <location>
        <begin position="1397"/>
        <end position="1408"/>
    </location>
</feature>
<feature type="compositionally biased region" description="Basic residues" evidence="6">
    <location>
        <begin position="1073"/>
        <end position="1089"/>
    </location>
</feature>
<dbReference type="Gene3D" id="1.25.10.10">
    <property type="entry name" value="Leucine-rich Repeat Variant"/>
    <property type="match status" value="1"/>
</dbReference>
<dbReference type="GO" id="GO:0045892">
    <property type="term" value="P:negative regulation of DNA-templated transcription"/>
    <property type="evidence" value="ECO:0007669"/>
    <property type="project" value="InterPro"/>
</dbReference>
<keyword evidence="2" id="KW-0677">Repeat</keyword>
<dbReference type="PANTHER" id="PTHR13119:SF12">
    <property type="entry name" value="PROTEIN SUPPRESSOR OF SABLE"/>
    <property type="match status" value="1"/>
</dbReference>
<dbReference type="GO" id="GO:0005634">
    <property type="term" value="C:nucleus"/>
    <property type="evidence" value="ECO:0007669"/>
    <property type="project" value="TreeGrafter"/>
</dbReference>
<feature type="compositionally biased region" description="Low complexity" evidence="6">
    <location>
        <begin position="1245"/>
        <end position="1269"/>
    </location>
</feature>
<protein>
    <submittedName>
        <fullName evidence="8">CCCH-type zinc finger-containing protein</fullName>
    </submittedName>
</protein>
<dbReference type="SMART" id="SM00356">
    <property type="entry name" value="ZnF_C3H1"/>
    <property type="match status" value="2"/>
</dbReference>
<dbReference type="GeneID" id="31367000"/>
<keyword evidence="1 5" id="KW-0479">Metal-binding</keyword>
<evidence type="ECO:0000256" key="6">
    <source>
        <dbReference type="SAM" id="MobiDB-lite"/>
    </source>
</evidence>
<evidence type="ECO:0000256" key="5">
    <source>
        <dbReference type="PROSITE-ProRule" id="PRU00723"/>
    </source>
</evidence>
<dbReference type="RefSeq" id="XP_020426838.1">
    <property type="nucleotide sequence ID" value="XM_020582283.1"/>
</dbReference>
<dbReference type="Proteomes" id="UP000001396">
    <property type="component" value="Unassembled WGS sequence"/>
</dbReference>
<feature type="zinc finger region" description="C3H1-type" evidence="5">
    <location>
        <begin position="1185"/>
        <end position="1212"/>
    </location>
</feature>
<feature type="region of interest" description="Disordered" evidence="6">
    <location>
        <begin position="1111"/>
        <end position="1144"/>
    </location>
</feature>
<feature type="compositionally biased region" description="Basic and acidic residues" evidence="6">
    <location>
        <begin position="1038"/>
        <end position="1047"/>
    </location>
</feature>
<dbReference type="InterPro" id="IPR045124">
    <property type="entry name" value="Su(sable)-like"/>
</dbReference>
<evidence type="ECO:0000259" key="7">
    <source>
        <dbReference type="PROSITE" id="PS50103"/>
    </source>
</evidence>
<comment type="caution">
    <text evidence="8">The sequence shown here is derived from an EMBL/GenBank/DDBJ whole genome shotgun (WGS) entry which is preliminary data.</text>
</comment>
<dbReference type="InterPro" id="IPR000571">
    <property type="entry name" value="Znf_CCCH"/>
</dbReference>
<evidence type="ECO:0000313" key="9">
    <source>
        <dbReference type="Proteomes" id="UP000001396"/>
    </source>
</evidence>
<accession>D3BV62</accession>
<evidence type="ECO:0000256" key="4">
    <source>
        <dbReference type="ARBA" id="ARBA00022833"/>
    </source>
</evidence>
<feature type="compositionally biased region" description="Polar residues" evidence="6">
    <location>
        <begin position="965"/>
        <end position="974"/>
    </location>
</feature>
<dbReference type="SUPFAM" id="SSF48371">
    <property type="entry name" value="ARM repeat"/>
    <property type="match status" value="1"/>
</dbReference>
<feature type="domain" description="C3H1-type" evidence="7">
    <location>
        <begin position="1185"/>
        <end position="1212"/>
    </location>
</feature>
<feature type="region of interest" description="Disordered" evidence="6">
    <location>
        <begin position="756"/>
        <end position="781"/>
    </location>
</feature>
<dbReference type="InterPro" id="IPR041686">
    <property type="entry name" value="Znf-CCCH_3"/>
</dbReference>
<feature type="compositionally biased region" description="Polar residues" evidence="6">
    <location>
        <begin position="1409"/>
        <end position="1428"/>
    </location>
</feature>
<feature type="compositionally biased region" description="Polar residues" evidence="6">
    <location>
        <begin position="1270"/>
        <end position="1286"/>
    </location>
</feature>
<feature type="region of interest" description="Disordered" evidence="6">
    <location>
        <begin position="1397"/>
        <end position="1448"/>
    </location>
</feature>
<evidence type="ECO:0000256" key="2">
    <source>
        <dbReference type="ARBA" id="ARBA00022737"/>
    </source>
</evidence>
<dbReference type="STRING" id="670386.D3BV62"/>
<reference evidence="8 9" key="1">
    <citation type="journal article" date="2011" name="Genome Res.">
        <title>Phylogeny-wide analysis of social amoeba genomes highlights ancient origins for complex intercellular communication.</title>
        <authorList>
            <person name="Heidel A.J."/>
            <person name="Lawal H.M."/>
            <person name="Felder M."/>
            <person name="Schilde C."/>
            <person name="Helps N.R."/>
            <person name="Tunggal B."/>
            <person name="Rivero F."/>
            <person name="John U."/>
            <person name="Schleicher M."/>
            <person name="Eichinger L."/>
            <person name="Platzer M."/>
            <person name="Noegel A.A."/>
            <person name="Schaap P."/>
            <person name="Gloeckner G."/>
        </authorList>
    </citation>
    <scope>NUCLEOTIDE SEQUENCE [LARGE SCALE GENOMIC DNA]</scope>
    <source>
        <strain evidence="9">ATCC 26659 / Pp 5 / PN500</strain>
    </source>
</reference>
<gene>
    <name evidence="8" type="ORF">PPL_11532</name>
</gene>
<dbReference type="OMA" id="RPILNQC"/>
<evidence type="ECO:0000256" key="1">
    <source>
        <dbReference type="ARBA" id="ARBA00022723"/>
    </source>
</evidence>
<dbReference type="Gene3D" id="4.10.1000.10">
    <property type="entry name" value="Zinc finger, CCCH-type"/>
    <property type="match status" value="1"/>
</dbReference>
<dbReference type="InterPro" id="IPR011989">
    <property type="entry name" value="ARM-like"/>
</dbReference>
<feature type="compositionally biased region" description="Low complexity" evidence="6">
    <location>
        <begin position="1287"/>
        <end position="1302"/>
    </location>
</feature>
<feature type="compositionally biased region" description="Low complexity" evidence="6">
    <location>
        <begin position="756"/>
        <end position="776"/>
    </location>
</feature>
<dbReference type="SUPFAM" id="SSF90229">
    <property type="entry name" value="CCCH zinc finger"/>
    <property type="match status" value="2"/>
</dbReference>
<evidence type="ECO:0000256" key="3">
    <source>
        <dbReference type="ARBA" id="ARBA00022771"/>
    </source>
</evidence>
<proteinExistence type="predicted"/>
<dbReference type="Pfam" id="PF15663">
    <property type="entry name" value="zf-CCCH_3"/>
    <property type="match status" value="1"/>
</dbReference>
<feature type="domain" description="C3H1-type" evidence="7">
    <location>
        <begin position="1155"/>
        <end position="1182"/>
    </location>
</feature>
<feature type="compositionally biased region" description="Low complexity" evidence="6">
    <location>
        <begin position="719"/>
        <end position="743"/>
    </location>
</feature>
<dbReference type="PROSITE" id="PS50103">
    <property type="entry name" value="ZF_C3H1"/>
    <property type="match status" value="2"/>
</dbReference>
<dbReference type="EMBL" id="ADBJ01000061">
    <property type="protein sequence ID" value="EFA74704.1"/>
    <property type="molecule type" value="Genomic_DNA"/>
</dbReference>
<dbReference type="InterPro" id="IPR036855">
    <property type="entry name" value="Znf_CCCH_sf"/>
</dbReference>
<keyword evidence="4 5" id="KW-0862">Zinc</keyword>
<keyword evidence="9" id="KW-1185">Reference proteome</keyword>
<sequence>MATYLLPNLARVSALASKDCFEAVANEFDENGIERMFGHAPLHFSHSSTKLVTNDVSKPIWKTSSWYLFPNDKIFKGIDAKDEKSGFKCTLIPYKPPPAKPAPVTGNALKPTSAVVKSDSTAVSVNASGSNPVVDKIFKSSEFEDALSMCFKLIDPTNCSSSQTDLSVVKTAVLSLVDLSISQYSSSTLRINIFSKLLEIIQSPLIYRKPVIRAAISALGSIVCHEESLVNQTITFLAKILEFKGESLQYLKRVCIGALGRIGRRYPIYQNILLISLFEKYFDNNVSSQDVLCAILVAFGRFSQTNSQLRSMSMCRWLEAIDNQHHLFKAAGIQALGYASCPTANVVNDKEIEAICYSKAIGLLQYHKMDDYKGDEDNDPWKREEVCLVQVAAAKALGLLVRSCPSDWFPKLAKIFKAILSSPRYQGVVKASVLHTYGQITYYLNALSSPFFNPLKVLLFELSADDNTTVSAPSCYALSKFGLSHEANYLEVKTILKLKMSNLHQAKSETLVNYLKTWCKIISKTYRPILNQCSTIISPLYSDLYDPDSDLANSLSLLKDKNKVHNINRQPQQKLQDNMALLDTAFTNFQHLVILVQCFSPTVVQAILSLIKKPSLIDQTGFRKALRDKILIQRSKGFMRNGEETYENALKELSSDVTKRKSFIQYLKTPELLNDPVKQHPNQAAASAVPLTNITLLPPSSPQKSLLLKPHASILRAKPPASKPATTSSSTTTATGSTPTPLAASSIFGKPLALIQQTPQQQQQSIANATQQSSNSTTHAATSRIFWPEQEYLSSHQLVDTQQQQSISAKISPDSFVFEIEDEPTTTKPLTTAQSTTSPVTNSNGMTSLFSPLQPISEDTISLSNSTPSPPIAKISPTMMSTKPPQANASTPPLQTVSPQPTSQILFPSMKAVEERVQQQSTATTNLFAPLQLIGNAESSVNIFDDHQLTVGDESAGEEGKELETSSSPFVQSSDTDDGLVISDDDNDDDDDDDDDELEIDEEDKEIGDEEVSGDDSNQQATTGRKRAFSLIDQLETEAEKDAEEIKQQLLQQQDSTTADSGEAKTDPDKPVKLSRKQRKLLKNAKKQKKNQEKLAKRKIAFAYKQEKQQLKQKEKQLQQQQQPLKKQKKGGQQSANNNEPSNLYVGINFSEKKQQPQVLCQFYKLGMCNKGDECTFKHEGPVPEKKIELCKFFKMGSCLKGSECTFSHDLKLDPCKFFNGPAGCTNKDCPYGHFYSQELQQQLLQQQQQNQQNQQQSQQQQDNSLNDNYYSNLGSEDTVSNLMDFSNNTKSINNNNNSITNNNNSIMNSNMIGMTNNNNNFNNFNTNNFNNNNNYNNGLFNNFGNQLQNNNNNQYMNNNQNNRMTNTINQFGIDPRRGKSTNANQQQNRQAFSNFNQQAQQQTMNQQHSPILQGQQQQIISPTSMVSQNQQQQQQQQQQINPIYKRI</sequence>
<name>D3BV62_HETP5</name>
<organism evidence="8 9">
    <name type="scientific">Heterostelium pallidum (strain ATCC 26659 / Pp 5 / PN500)</name>
    <name type="common">Cellular slime mold</name>
    <name type="synonym">Polysphondylium pallidum</name>
    <dbReference type="NCBI Taxonomy" id="670386"/>
    <lineage>
        <taxon>Eukaryota</taxon>
        <taxon>Amoebozoa</taxon>
        <taxon>Evosea</taxon>
        <taxon>Eumycetozoa</taxon>
        <taxon>Dictyostelia</taxon>
        <taxon>Acytosteliales</taxon>
        <taxon>Acytosteliaceae</taxon>
        <taxon>Heterostelium</taxon>
    </lineage>
</organism>